<keyword evidence="4" id="KW-1185">Reference proteome</keyword>
<protein>
    <submittedName>
        <fullName evidence="3">Nuclear transport factor 2 family protein</fullName>
    </submittedName>
</protein>
<keyword evidence="1" id="KW-0732">Signal</keyword>
<comment type="caution">
    <text evidence="3">The sequence shown here is derived from an EMBL/GenBank/DDBJ whole genome shotgun (WGS) entry which is preliminary data.</text>
</comment>
<evidence type="ECO:0000313" key="4">
    <source>
        <dbReference type="Proteomes" id="UP001226434"/>
    </source>
</evidence>
<feature type="signal peptide" evidence="1">
    <location>
        <begin position="1"/>
        <end position="21"/>
    </location>
</feature>
<gene>
    <name evidence="3" type="ORF">QJ048_19000</name>
</gene>
<proteinExistence type="predicted"/>
<reference evidence="3 4" key="1">
    <citation type="submission" date="2023-05" db="EMBL/GenBank/DDBJ databases">
        <title>Genome sequence of Pinibacter sp. MAH-24.</title>
        <authorList>
            <person name="Huq M.A."/>
        </authorList>
    </citation>
    <scope>NUCLEOTIDE SEQUENCE [LARGE SCALE GENOMIC DNA]</scope>
    <source>
        <strain evidence="3 4">MAH-24</strain>
    </source>
</reference>
<sequence length="146" mass="16070">MFKRLLALIAITTLTMTNVSAQTKDEKAVADAVETLRKAMISAEKATLEGITLDQLSYGHSSGKLEDKKTFVENITNGNSHFLDITLTDQTITVVKETAIVRHKLFANTDDKGKGPGTVNLYILLVWQKNGGKWKLLARQAVKVNP</sequence>
<feature type="domain" description="DUF4440" evidence="2">
    <location>
        <begin position="30"/>
        <end position="136"/>
    </location>
</feature>
<dbReference type="InterPro" id="IPR027843">
    <property type="entry name" value="DUF4440"/>
</dbReference>
<dbReference type="Pfam" id="PF14534">
    <property type="entry name" value="DUF4440"/>
    <property type="match status" value="1"/>
</dbReference>
<dbReference type="Gene3D" id="3.10.450.50">
    <property type="match status" value="1"/>
</dbReference>
<name>A0ABT6RJ66_9BACT</name>
<organism evidence="3 4">
    <name type="scientific">Pinibacter soli</name>
    <dbReference type="NCBI Taxonomy" id="3044211"/>
    <lineage>
        <taxon>Bacteria</taxon>
        <taxon>Pseudomonadati</taxon>
        <taxon>Bacteroidota</taxon>
        <taxon>Chitinophagia</taxon>
        <taxon>Chitinophagales</taxon>
        <taxon>Chitinophagaceae</taxon>
        <taxon>Pinibacter</taxon>
    </lineage>
</organism>
<feature type="chain" id="PRO_5046115609" evidence="1">
    <location>
        <begin position="22"/>
        <end position="146"/>
    </location>
</feature>
<dbReference type="InterPro" id="IPR032710">
    <property type="entry name" value="NTF2-like_dom_sf"/>
</dbReference>
<accession>A0ABT6RJ66</accession>
<dbReference type="EMBL" id="JASBRG010000007">
    <property type="protein sequence ID" value="MDI3321887.1"/>
    <property type="molecule type" value="Genomic_DNA"/>
</dbReference>
<dbReference type="RefSeq" id="WP_282335994.1">
    <property type="nucleotide sequence ID" value="NZ_JASBRG010000007.1"/>
</dbReference>
<dbReference type="SUPFAM" id="SSF54427">
    <property type="entry name" value="NTF2-like"/>
    <property type="match status" value="1"/>
</dbReference>
<evidence type="ECO:0000256" key="1">
    <source>
        <dbReference type="SAM" id="SignalP"/>
    </source>
</evidence>
<dbReference type="Proteomes" id="UP001226434">
    <property type="component" value="Unassembled WGS sequence"/>
</dbReference>
<evidence type="ECO:0000313" key="3">
    <source>
        <dbReference type="EMBL" id="MDI3321887.1"/>
    </source>
</evidence>
<evidence type="ECO:0000259" key="2">
    <source>
        <dbReference type="Pfam" id="PF14534"/>
    </source>
</evidence>